<comment type="caution">
    <text evidence="1">The sequence shown here is derived from an EMBL/GenBank/DDBJ whole genome shotgun (WGS) entry which is preliminary data.</text>
</comment>
<gene>
    <name evidence="1" type="ORF">ZHD862_LOCUS9509</name>
</gene>
<dbReference type="AlphaFoldDB" id="A0A814CJU9"/>
<protein>
    <submittedName>
        <fullName evidence="1">Uncharacterized protein</fullName>
    </submittedName>
</protein>
<sequence length="138" mass="16484">MILSQKIYIIAFTSDHPNHTSEKQKQKSNTTPFVLRTIYIIDLFIHHHVFFIEFNKYNNNSCTSNKNCSRSYLLLRISRTTRALDRLSFILYCLLQNIIHVVQKPLYNNHPQNAINYQSSPSNTFRRWPRHGRKLNIY</sequence>
<evidence type="ECO:0000313" key="2">
    <source>
        <dbReference type="Proteomes" id="UP000663864"/>
    </source>
</evidence>
<organism evidence="1 2">
    <name type="scientific">Rotaria sordida</name>
    <dbReference type="NCBI Taxonomy" id="392033"/>
    <lineage>
        <taxon>Eukaryota</taxon>
        <taxon>Metazoa</taxon>
        <taxon>Spiralia</taxon>
        <taxon>Gnathifera</taxon>
        <taxon>Rotifera</taxon>
        <taxon>Eurotatoria</taxon>
        <taxon>Bdelloidea</taxon>
        <taxon>Philodinida</taxon>
        <taxon>Philodinidae</taxon>
        <taxon>Rotaria</taxon>
    </lineage>
</organism>
<reference evidence="1" key="1">
    <citation type="submission" date="2021-02" db="EMBL/GenBank/DDBJ databases">
        <authorList>
            <person name="Nowell W R."/>
        </authorList>
    </citation>
    <scope>NUCLEOTIDE SEQUENCE</scope>
</reference>
<dbReference type="Proteomes" id="UP000663864">
    <property type="component" value="Unassembled WGS sequence"/>
</dbReference>
<name>A0A814CJU9_9BILA</name>
<proteinExistence type="predicted"/>
<dbReference type="EMBL" id="CAJNOT010000325">
    <property type="protein sequence ID" value="CAF0941802.1"/>
    <property type="molecule type" value="Genomic_DNA"/>
</dbReference>
<evidence type="ECO:0000313" key="1">
    <source>
        <dbReference type="EMBL" id="CAF0941802.1"/>
    </source>
</evidence>
<accession>A0A814CJU9</accession>